<evidence type="ECO:0000313" key="5">
    <source>
        <dbReference type="Proteomes" id="UP000095552"/>
    </source>
</evidence>
<dbReference type="InterPro" id="IPR010559">
    <property type="entry name" value="Sig_transdc_His_kin_internal"/>
</dbReference>
<dbReference type="Pfam" id="PF07494">
    <property type="entry name" value="Reg_prop"/>
    <property type="match status" value="1"/>
</dbReference>
<organism evidence="4 5">
    <name type="scientific">Roseivirga misakiensis</name>
    <dbReference type="NCBI Taxonomy" id="1563681"/>
    <lineage>
        <taxon>Bacteria</taxon>
        <taxon>Pseudomonadati</taxon>
        <taxon>Bacteroidota</taxon>
        <taxon>Cytophagia</taxon>
        <taxon>Cytophagales</taxon>
        <taxon>Roseivirgaceae</taxon>
        <taxon>Roseivirga</taxon>
    </lineage>
</organism>
<feature type="domain" description="Signal transduction histidine kinase internal region" evidence="2">
    <location>
        <begin position="762"/>
        <end position="842"/>
    </location>
</feature>
<name>A0A1E5T721_9BACT</name>
<dbReference type="Proteomes" id="UP000095552">
    <property type="component" value="Unassembled WGS sequence"/>
</dbReference>
<dbReference type="InterPro" id="IPR013783">
    <property type="entry name" value="Ig-like_fold"/>
</dbReference>
<keyword evidence="1" id="KW-0472">Membrane</keyword>
<dbReference type="InterPro" id="IPR011110">
    <property type="entry name" value="Reg_prop"/>
</dbReference>
<dbReference type="EMBL" id="MDGQ01000003">
    <property type="protein sequence ID" value="OEK07182.1"/>
    <property type="molecule type" value="Genomic_DNA"/>
</dbReference>
<proteinExistence type="predicted"/>
<reference evidence="4 5" key="1">
    <citation type="submission" date="2016-08" db="EMBL/GenBank/DDBJ databases">
        <title>Draft genome of Fabibacter sp. strain SK-8.</title>
        <authorList>
            <person name="Wong S.-K."/>
            <person name="Hamasaki K."/>
            <person name="Yoshizawa S."/>
        </authorList>
    </citation>
    <scope>NUCLEOTIDE SEQUENCE [LARGE SCALE GENOMIC DNA]</scope>
    <source>
        <strain evidence="4 5">SK-8</strain>
    </source>
</reference>
<accession>A0A1E5T721</accession>
<keyword evidence="1" id="KW-1133">Transmembrane helix</keyword>
<dbReference type="InterPro" id="IPR036890">
    <property type="entry name" value="HATPase_C_sf"/>
</dbReference>
<dbReference type="Pfam" id="PF06580">
    <property type="entry name" value="His_kinase"/>
    <property type="match status" value="1"/>
</dbReference>
<dbReference type="AlphaFoldDB" id="A0A1E5T721"/>
<evidence type="ECO:0000313" key="4">
    <source>
        <dbReference type="EMBL" id="OEK07182.1"/>
    </source>
</evidence>
<dbReference type="Gene3D" id="3.30.565.10">
    <property type="entry name" value="Histidine kinase-like ATPase, C-terminal domain"/>
    <property type="match status" value="1"/>
</dbReference>
<comment type="caution">
    <text evidence="4">The sequence shown here is derived from an EMBL/GenBank/DDBJ whole genome shotgun (WGS) entry which is preliminary data.</text>
</comment>
<dbReference type="GO" id="GO:0016020">
    <property type="term" value="C:membrane"/>
    <property type="evidence" value="ECO:0007669"/>
    <property type="project" value="InterPro"/>
</dbReference>
<dbReference type="InterPro" id="IPR050640">
    <property type="entry name" value="Bact_2-comp_sensor_kinase"/>
</dbReference>
<dbReference type="STRING" id="1563681.BFP71_05890"/>
<dbReference type="GO" id="GO:0000155">
    <property type="term" value="F:phosphorelay sensor kinase activity"/>
    <property type="evidence" value="ECO:0007669"/>
    <property type="project" value="InterPro"/>
</dbReference>
<evidence type="ECO:0008006" key="6">
    <source>
        <dbReference type="Google" id="ProtNLM"/>
    </source>
</evidence>
<gene>
    <name evidence="4" type="ORF">BFP71_05890</name>
</gene>
<evidence type="ECO:0000256" key="1">
    <source>
        <dbReference type="SAM" id="Phobius"/>
    </source>
</evidence>
<dbReference type="Gene3D" id="2.60.40.10">
    <property type="entry name" value="Immunoglobulins"/>
    <property type="match status" value="1"/>
</dbReference>
<protein>
    <recommendedName>
        <fullName evidence="6">Signal transduction histidine kinase internal region domain-containing protein</fullName>
    </recommendedName>
</protein>
<dbReference type="Gene3D" id="2.130.10.10">
    <property type="entry name" value="YVTN repeat-like/Quinoprotein amine dehydrogenase"/>
    <property type="match status" value="4"/>
</dbReference>
<dbReference type="SUPFAM" id="SSF63829">
    <property type="entry name" value="Calcium-dependent phosphotriesterase"/>
    <property type="match status" value="1"/>
</dbReference>
<feature type="domain" description="Two component regulator three Y" evidence="3">
    <location>
        <begin position="653"/>
        <end position="704"/>
    </location>
</feature>
<dbReference type="SUPFAM" id="SSF55874">
    <property type="entry name" value="ATPase domain of HSP90 chaperone/DNA topoisomerase II/histidine kinase"/>
    <property type="match status" value="1"/>
</dbReference>
<dbReference type="InterPro" id="IPR011123">
    <property type="entry name" value="Y_Y_Y"/>
</dbReference>
<dbReference type="InterPro" id="IPR015943">
    <property type="entry name" value="WD40/YVTN_repeat-like_dom_sf"/>
</dbReference>
<dbReference type="PANTHER" id="PTHR34220:SF7">
    <property type="entry name" value="SENSOR HISTIDINE KINASE YPDA"/>
    <property type="match status" value="1"/>
</dbReference>
<evidence type="ECO:0000259" key="3">
    <source>
        <dbReference type="Pfam" id="PF07495"/>
    </source>
</evidence>
<keyword evidence="5" id="KW-1185">Reference proteome</keyword>
<keyword evidence="1" id="KW-0812">Transmembrane</keyword>
<feature type="transmembrane region" description="Helical" evidence="1">
    <location>
        <begin position="717"/>
        <end position="742"/>
    </location>
</feature>
<dbReference type="PANTHER" id="PTHR34220">
    <property type="entry name" value="SENSOR HISTIDINE KINASE YPDA"/>
    <property type="match status" value="1"/>
</dbReference>
<evidence type="ECO:0000259" key="2">
    <source>
        <dbReference type="Pfam" id="PF06580"/>
    </source>
</evidence>
<sequence>MCFFFNGLIAQDFELTSINLTVENGLVGDNVYCALQDDKGYIWFGTETGVSRYNGKSFENFYMTDGLGDNEIFRIDQDSQGRIWFSAFNGKLSYFKDGTFYNATNDTTLAKVTMDNYYVSLFEDSRQNIWLASKIHLVMIDREGVVTNFSENPLNQKVRIGSFIEKNGEVWGKAIANNTTYNLSLAAQTKAHLISVKGTVDNDEYISSNSSYLMVSSKNGDKEYIKRLSNRDISMLKDFSKMHDYKDGNVWVCTFGGGLRISKKTGNSRLFFPNKQITHVLKDREDGYWFTTLGNGVYFVPSLENKSISKIKNAPIGNVLTVADLDDKIWVGANLARFGQIKEEKLDINSLYLSNGRSRTKKIMKGRDEGDLLIVLEEGLLLKRSNGSFSRMPGSIKTINKWTNRLYAIGITWGLVVVDIDKLYKEFDEIGPNTIFKNWRYSDRSFAIKSFKFGSVLDIEPHGKGMLIASARGLYFLNDDLEVSKMDAHPAMNSVINDIISINDSTYILASGGYGLLLASGDSLTNITTEDGLSSNIIRRVFIDDRSVYWLATNSGIDKFEILNSSHKVSSIKLMDGLISEDVNDLMIKEGELWAATSKGISKISLADWESPKLIPKLNMRSMIVDDLPVMSMAPLAPNIKNIKFEFDGLHFQSLNRLTYEYRLEGFDSTWRTTSQNTVDFNGLRSGIYNFQVKAISAFGDESEISNRPFTIATPFWATWWFIAVSILVFSIIVFLLIQFVVRRNRIKEKRKFDIQLKIAAAERKALQSQLNPHFIFNSLNSIQNMVLDNDTEGVYQYLAKFGKLIRRVLEFSDISMISLTEELETLRLYMELENLRLNNKFDFEVKVADDVDREIKVPSMVIQPYVENAIWHGITPLKNRRRGLVTIQVSRTAQGLGFEVIDNGVGRPSENNKREGLGTRIVNELVRKHKGDHSGEVEILDLYEKGQSIGTKVIVQLIPKLSI</sequence>
<dbReference type="Pfam" id="PF07495">
    <property type="entry name" value="Y_Y_Y"/>
    <property type="match status" value="1"/>
</dbReference>